<proteinExistence type="predicted"/>
<keyword evidence="2" id="KW-1185">Reference proteome</keyword>
<gene>
    <name evidence="1" type="ORF">H634G_11495</name>
</gene>
<name>A0A0D9NHZ5_METAN</name>
<sequence>MKDQYWDGSLESFAEDHESHYGESADINAACARNNVAGCEGVLYVQRKSIIGKIPDWIEDMCRALKDPSGRYAYH</sequence>
<dbReference type="EMBL" id="KE384934">
    <property type="protein sequence ID" value="KJK73343.1"/>
    <property type="molecule type" value="Genomic_DNA"/>
</dbReference>
<accession>A0A0D9NHZ5</accession>
<evidence type="ECO:0000313" key="2">
    <source>
        <dbReference type="Proteomes" id="UP000054544"/>
    </source>
</evidence>
<dbReference type="Proteomes" id="UP000054544">
    <property type="component" value="Unassembled WGS sequence"/>
</dbReference>
<organism evidence="1 2">
    <name type="scientific">Metarhizium anisopliae BRIP 53293</name>
    <dbReference type="NCBI Taxonomy" id="1291518"/>
    <lineage>
        <taxon>Eukaryota</taxon>
        <taxon>Fungi</taxon>
        <taxon>Dikarya</taxon>
        <taxon>Ascomycota</taxon>
        <taxon>Pezizomycotina</taxon>
        <taxon>Sordariomycetes</taxon>
        <taxon>Hypocreomycetidae</taxon>
        <taxon>Hypocreales</taxon>
        <taxon>Clavicipitaceae</taxon>
        <taxon>Metarhizium</taxon>
    </lineage>
</organism>
<reference evidence="2" key="1">
    <citation type="journal article" date="2014" name="BMC Genomics">
        <title>The genome sequence of the biocontrol fungus Metarhizium anisopliae and comparative genomics of Metarhizium species.</title>
        <authorList>
            <person name="Pattemore J.A."/>
            <person name="Hane J.K."/>
            <person name="Williams A.H."/>
            <person name="Wilson B.A."/>
            <person name="Stodart B.J."/>
            <person name="Ash G.J."/>
        </authorList>
    </citation>
    <scope>NUCLEOTIDE SEQUENCE [LARGE SCALE GENOMIC DNA]</scope>
    <source>
        <strain evidence="2">BRIP 53293</strain>
    </source>
</reference>
<protein>
    <submittedName>
        <fullName evidence="1">Uncharacterized protein</fullName>
    </submittedName>
</protein>
<evidence type="ECO:0000313" key="1">
    <source>
        <dbReference type="EMBL" id="KJK73343.1"/>
    </source>
</evidence>
<dbReference type="AlphaFoldDB" id="A0A0D9NHZ5"/>